<proteinExistence type="predicted"/>
<sequence length="313" mass="33374">MTDQNAPAAPAPAPGPESAPPAAALPDTPATGSAPQEAPASDGTAARAPEPQPAAVPRQRDRRVLRAVLRWTAAVAVFAAAGTGTALAVVDQERTDVPGLSTLSDGRWDYPELTKPVLPAGAPLPFVQENPGEIHYADLEQLLLPAPAGSTPDRSLRGERSRVTVDRYLDEYAEDGRESLREHLTEGGLRHVVARGWSMPDGTSTRIFLLRFHTSALAGHYFDAQIGGAPDTGLRPEGVEEVSSFDLDWETDAKVTSTERYVYDEPAPRGPVHVRHAYVTAGDTLALVVVSRKGTAPLVPFHQTVVLQNQLLG</sequence>
<comment type="caution">
    <text evidence="3">The sequence shown here is derived from an EMBL/GenBank/DDBJ whole genome shotgun (WGS) entry which is preliminary data.</text>
</comment>
<feature type="transmembrane region" description="Helical" evidence="2">
    <location>
        <begin position="68"/>
        <end position="90"/>
    </location>
</feature>
<keyword evidence="2" id="KW-0472">Membrane</keyword>
<feature type="compositionally biased region" description="Pro residues" evidence="1">
    <location>
        <begin position="9"/>
        <end position="19"/>
    </location>
</feature>
<reference evidence="3 4" key="1">
    <citation type="submission" date="2024-06" db="EMBL/GenBank/DDBJ databases">
        <title>The Natural Products Discovery Center: Release of the First 8490 Sequenced Strains for Exploring Actinobacteria Biosynthetic Diversity.</title>
        <authorList>
            <person name="Kalkreuter E."/>
            <person name="Kautsar S.A."/>
            <person name="Yang D."/>
            <person name="Bader C.D."/>
            <person name="Teijaro C.N."/>
            <person name="Fluegel L."/>
            <person name="Davis C.M."/>
            <person name="Simpson J.R."/>
            <person name="Lauterbach L."/>
            <person name="Steele A.D."/>
            <person name="Gui C."/>
            <person name="Meng S."/>
            <person name="Li G."/>
            <person name="Viehrig K."/>
            <person name="Ye F."/>
            <person name="Su P."/>
            <person name="Kiefer A.F."/>
            <person name="Nichols A."/>
            <person name="Cepeda A.J."/>
            <person name="Yan W."/>
            <person name="Fan B."/>
            <person name="Jiang Y."/>
            <person name="Adhikari A."/>
            <person name="Zheng C.-J."/>
            <person name="Schuster L."/>
            <person name="Cowan T.M."/>
            <person name="Smanski M.J."/>
            <person name="Chevrette M.G."/>
            <person name="De Carvalho L.P.S."/>
            <person name="Shen B."/>
        </authorList>
    </citation>
    <scope>NUCLEOTIDE SEQUENCE [LARGE SCALE GENOMIC DNA]</scope>
    <source>
        <strain evidence="3 4">NPDC049344</strain>
    </source>
</reference>
<dbReference type="RefSeq" id="WP_364590346.1">
    <property type="nucleotide sequence ID" value="NZ_JBFAQK010000008.1"/>
</dbReference>
<keyword evidence="4" id="KW-1185">Reference proteome</keyword>
<feature type="region of interest" description="Disordered" evidence="1">
    <location>
        <begin position="1"/>
        <end position="59"/>
    </location>
</feature>
<evidence type="ECO:0000313" key="3">
    <source>
        <dbReference type="EMBL" id="MEV4680877.1"/>
    </source>
</evidence>
<evidence type="ECO:0000256" key="1">
    <source>
        <dbReference type="SAM" id="MobiDB-lite"/>
    </source>
</evidence>
<keyword evidence="2" id="KW-1133">Transmembrane helix</keyword>
<evidence type="ECO:0000256" key="2">
    <source>
        <dbReference type="SAM" id="Phobius"/>
    </source>
</evidence>
<protein>
    <submittedName>
        <fullName evidence="3">Uncharacterized protein</fullName>
    </submittedName>
</protein>
<keyword evidence="2" id="KW-0812">Transmembrane</keyword>
<gene>
    <name evidence="3" type="ORF">AB0K36_08890</name>
</gene>
<name>A0ABV3HQN9_9ACTN</name>
<dbReference type="EMBL" id="JBFAQK010000008">
    <property type="protein sequence ID" value="MEV4680877.1"/>
    <property type="molecule type" value="Genomic_DNA"/>
</dbReference>
<evidence type="ECO:0000313" key="4">
    <source>
        <dbReference type="Proteomes" id="UP001552521"/>
    </source>
</evidence>
<feature type="compositionally biased region" description="Low complexity" evidence="1">
    <location>
        <begin position="20"/>
        <end position="31"/>
    </location>
</feature>
<dbReference type="Proteomes" id="UP001552521">
    <property type="component" value="Unassembled WGS sequence"/>
</dbReference>
<accession>A0ABV3HQN9</accession>
<organism evidence="3 4">
    <name type="scientific">Streptomyces kurssanovii</name>
    <dbReference type="NCBI Taxonomy" id="67312"/>
    <lineage>
        <taxon>Bacteria</taxon>
        <taxon>Bacillati</taxon>
        <taxon>Actinomycetota</taxon>
        <taxon>Actinomycetes</taxon>
        <taxon>Kitasatosporales</taxon>
        <taxon>Streptomycetaceae</taxon>
        <taxon>Streptomyces</taxon>
    </lineage>
</organism>